<dbReference type="PANTHER" id="PTHR31515">
    <property type="entry name" value="TRANSMEMBRANE PROTEIN-RELATED"/>
    <property type="match status" value="1"/>
</dbReference>
<name>A0AAW2VBA9_9LAMI</name>
<reference evidence="4" key="1">
    <citation type="submission" date="2020-06" db="EMBL/GenBank/DDBJ databases">
        <authorList>
            <person name="Li T."/>
            <person name="Hu X."/>
            <person name="Zhang T."/>
            <person name="Song X."/>
            <person name="Zhang H."/>
            <person name="Dai N."/>
            <person name="Sheng W."/>
            <person name="Hou X."/>
            <person name="Wei L."/>
        </authorList>
    </citation>
    <scope>NUCLEOTIDE SEQUENCE</scope>
    <source>
        <strain evidence="4">KEN1</strain>
        <tissue evidence="4">Leaf</tissue>
    </source>
</reference>
<keyword evidence="1" id="KW-0175">Coiled coil</keyword>
<keyword evidence="2" id="KW-0472">Membrane</keyword>
<keyword evidence="2" id="KW-1133">Transmembrane helix</keyword>
<dbReference type="EMBL" id="JACGWN010000010">
    <property type="protein sequence ID" value="KAL0426726.1"/>
    <property type="molecule type" value="Genomic_DNA"/>
</dbReference>
<accession>A0AAW2VBA9</accession>
<dbReference type="PANTHER" id="PTHR31515:SF2">
    <property type="entry name" value="TRANSMEMBRANE PROTEIN"/>
    <property type="match status" value="1"/>
</dbReference>
<feature type="coiled-coil region" evidence="1">
    <location>
        <begin position="584"/>
        <end position="611"/>
    </location>
</feature>
<evidence type="ECO:0000256" key="1">
    <source>
        <dbReference type="SAM" id="Coils"/>
    </source>
</evidence>
<feature type="transmembrane region" description="Helical" evidence="2">
    <location>
        <begin position="1019"/>
        <end position="1038"/>
    </location>
</feature>
<protein>
    <recommendedName>
        <fullName evidence="3">DUF7906 domain-containing protein</fullName>
    </recommendedName>
</protein>
<organism evidence="4">
    <name type="scientific">Sesamum latifolium</name>
    <dbReference type="NCBI Taxonomy" id="2727402"/>
    <lineage>
        <taxon>Eukaryota</taxon>
        <taxon>Viridiplantae</taxon>
        <taxon>Streptophyta</taxon>
        <taxon>Embryophyta</taxon>
        <taxon>Tracheophyta</taxon>
        <taxon>Spermatophyta</taxon>
        <taxon>Magnoliopsida</taxon>
        <taxon>eudicotyledons</taxon>
        <taxon>Gunneridae</taxon>
        <taxon>Pentapetalae</taxon>
        <taxon>asterids</taxon>
        <taxon>lamiids</taxon>
        <taxon>Lamiales</taxon>
        <taxon>Pedaliaceae</taxon>
        <taxon>Sesamum</taxon>
    </lineage>
</organism>
<feature type="domain" description="DUF7906" evidence="3">
    <location>
        <begin position="466"/>
        <end position="519"/>
    </location>
</feature>
<reference evidence="4" key="2">
    <citation type="journal article" date="2024" name="Plant">
        <title>Genomic evolution and insights into agronomic trait innovations of Sesamum species.</title>
        <authorList>
            <person name="Miao H."/>
            <person name="Wang L."/>
            <person name="Qu L."/>
            <person name="Liu H."/>
            <person name="Sun Y."/>
            <person name="Le M."/>
            <person name="Wang Q."/>
            <person name="Wei S."/>
            <person name="Zheng Y."/>
            <person name="Lin W."/>
            <person name="Duan Y."/>
            <person name="Cao H."/>
            <person name="Xiong S."/>
            <person name="Wang X."/>
            <person name="Wei L."/>
            <person name="Li C."/>
            <person name="Ma Q."/>
            <person name="Ju M."/>
            <person name="Zhao R."/>
            <person name="Li G."/>
            <person name="Mu C."/>
            <person name="Tian Q."/>
            <person name="Mei H."/>
            <person name="Zhang T."/>
            <person name="Gao T."/>
            <person name="Zhang H."/>
        </authorList>
    </citation>
    <scope>NUCLEOTIDE SEQUENCE</scope>
    <source>
        <strain evidence="4">KEN1</strain>
    </source>
</reference>
<comment type="caution">
    <text evidence="4">The sequence shown here is derived from an EMBL/GenBank/DDBJ whole genome shotgun (WGS) entry which is preliminary data.</text>
</comment>
<evidence type="ECO:0000313" key="4">
    <source>
        <dbReference type="EMBL" id="KAL0426726.1"/>
    </source>
</evidence>
<evidence type="ECO:0000256" key="2">
    <source>
        <dbReference type="SAM" id="Phobius"/>
    </source>
</evidence>
<dbReference type="AlphaFoldDB" id="A0AAW2VBA9"/>
<dbReference type="InterPro" id="IPR057228">
    <property type="entry name" value="DUF7906"/>
</dbReference>
<gene>
    <name evidence="4" type="ORF">Slati_2847400</name>
</gene>
<proteinExistence type="predicted"/>
<dbReference type="Pfam" id="PF25483">
    <property type="entry name" value="DUF7906"/>
    <property type="match status" value="1"/>
</dbReference>
<sequence>MRNPTCEHVMIVVESYKNTLFHFIRKPSHSQDRTNISFTKIIGGRDTGEERGLFSVLSSRSSLSPVFSPSHRSLQKPRSIAARLNSGFSPSTLILFENFKLSELLGDRSNGAPFQNRRSGKSSVFSLFNLKEKSRFWSESVIRSDFDDLESSSPGKFEAINYTKAGNIANYLKLLEVDSMYLPVPVNFIFIGFEENGNKEFKLNAEELERWFTKIDHIFEHTRVPKIGEILTPFYKISVDREQRHHLPLISHINYNFSVHAIQMGEKVTSIFERAIDVLGRTDDISGTRDDGVGLWQVDVDMMDVVFTSLVEYLQLEDAYNIFILNPKRDVKRVKYGYRRGLSESEINYLKENKALQARILQPASVPESVLGCVELAFAYRSFSTLDKIKRPLYEKHPMAKFSWTVTEETDTIEWYNKCLDALNNVERLYQGKDTADIIQSKVLQLLNGKYNDLKLLSEKDLKSGDFSGFHAECLTDTWIGNQRWAFIDLTAGPFSWGPSVGGEGVRTEQSLPNVEKTIGAVAVWNLRFLTFVFHSLYDDDYSELPANSLCQSHTVQKEHQAIDILLAEIDIYELFSFKHCKGRKVKLALCEELDERMQDLKNELQAFEGEEYDESHKRKAMEALKRMENWNLFSDTHEDFQNYTVARDTFLSHLGATLWGSLRHIISPSLADGAFHYYETISFQLFFITQEKVRHIKQLPIDLKSLMDGLSSLVLPSQKVQFSPHMLPLSEDPALAMAFSVARRAAAVPLLLVNGTYRKTVRSYLDSSILQHQLQRLNDHASLKGSHAHSRSTLEVPIFWFMHGDALLVDKHYQAKALSDMVIVVQSEPSSWESHLQCNGQSLLWDLRRPTKAALAAVSEHLAGLLPLHLVYSQAHETAIEDWIWSVGCNPLSVTSQGWHISQFQYDTIARSYILTTLEESIQVVNSAIHLLVMERTSEQTFKLFHSQERELVNKYNYVVSLWRRISTVTGELRYTDALRLLHTLEDASKGFADYVNVTTVSLHPIHCTRQRKVEVEFDTTTIPAFLVVILILWFVLKPRRPKPKIN</sequence>
<keyword evidence="2" id="KW-0812">Transmembrane</keyword>
<evidence type="ECO:0000259" key="3">
    <source>
        <dbReference type="Pfam" id="PF25483"/>
    </source>
</evidence>